<sequence length="376" mass="40510">MLKRLPMAIALAAAAHAAPALASCGPANSDFSVAPALPAMSVSVNLSDERVLLGRHGERVPTRSKLVWTEDTGDLTPQTWADKVDWPAYQVLDKSVRPAPTKLYFDPEGRLCRVERYTQARGKPLLTGGYLLAYDASGALTHATEYDMGSGGTSDQLSYTATRNACLVRNAQGALTAYIDDLCGDPKGPGISRHYVRNEAGQLLRVIDTLTPGQPLAVQTFDPQGKPGQRYLTQHSARGAPAVGQGTYGYPAPPSKQDRAYPLQKESLAALSGEIPGMQWRIVRIADDVPMDGEDQSSWDPDLQIVLAKGETDPQGVARLTPQAQEQIWQAMHAHPGRVLFYFDPMGRVVLLPALTQARWQACGDPANLTPDACGG</sequence>
<evidence type="ECO:0000256" key="1">
    <source>
        <dbReference type="SAM" id="SignalP"/>
    </source>
</evidence>
<proteinExistence type="predicted"/>
<organism evidence="2 3">
    <name type="scientific">Achromobacter seleniivolatilans</name>
    <dbReference type="NCBI Taxonomy" id="3047478"/>
    <lineage>
        <taxon>Bacteria</taxon>
        <taxon>Pseudomonadati</taxon>
        <taxon>Pseudomonadota</taxon>
        <taxon>Betaproteobacteria</taxon>
        <taxon>Burkholderiales</taxon>
        <taxon>Alcaligenaceae</taxon>
        <taxon>Achromobacter</taxon>
    </lineage>
</organism>
<dbReference type="RefSeq" id="WP_306947810.1">
    <property type="nucleotide sequence ID" value="NZ_CP132976.1"/>
</dbReference>
<reference evidence="2 3" key="1">
    <citation type="submission" date="2023-08" db="EMBL/GenBank/DDBJ databases">
        <title>Achromobacter seleniivolatilans sp. nov., isolated from seleniferous soil.</title>
        <authorList>
            <person name="Zhang S."/>
            <person name="Li K."/>
            <person name="Peng J."/>
            <person name="Zhao Q."/>
            <person name="Wang H."/>
            <person name="Guo Y."/>
        </authorList>
    </citation>
    <scope>NUCLEOTIDE SEQUENCE [LARGE SCALE GENOMIC DNA]</scope>
    <source>
        <strain evidence="2 3">R39</strain>
    </source>
</reference>
<protein>
    <recommendedName>
        <fullName evidence="4">Lipoprotein</fullName>
    </recommendedName>
</protein>
<evidence type="ECO:0000313" key="2">
    <source>
        <dbReference type="EMBL" id="WMD22664.1"/>
    </source>
</evidence>
<evidence type="ECO:0000313" key="3">
    <source>
        <dbReference type="Proteomes" id="UP001234798"/>
    </source>
</evidence>
<gene>
    <name evidence="2" type="ORF">RAS12_09890</name>
</gene>
<keyword evidence="3" id="KW-1185">Reference proteome</keyword>
<evidence type="ECO:0008006" key="4">
    <source>
        <dbReference type="Google" id="ProtNLM"/>
    </source>
</evidence>
<name>A0ABY9M6Q1_9BURK</name>
<accession>A0ABY9M6Q1</accession>
<dbReference type="PROSITE" id="PS51257">
    <property type="entry name" value="PROKAR_LIPOPROTEIN"/>
    <property type="match status" value="1"/>
</dbReference>
<dbReference type="Proteomes" id="UP001234798">
    <property type="component" value="Chromosome"/>
</dbReference>
<feature type="signal peptide" evidence="1">
    <location>
        <begin position="1"/>
        <end position="22"/>
    </location>
</feature>
<keyword evidence="1" id="KW-0732">Signal</keyword>
<feature type="chain" id="PRO_5047352534" description="Lipoprotein" evidence="1">
    <location>
        <begin position="23"/>
        <end position="376"/>
    </location>
</feature>
<dbReference type="EMBL" id="CP132976">
    <property type="protein sequence ID" value="WMD22664.1"/>
    <property type="molecule type" value="Genomic_DNA"/>
</dbReference>